<dbReference type="EMBL" id="BPQB01000032">
    <property type="protein sequence ID" value="GJE93479.1"/>
    <property type="molecule type" value="Genomic_DNA"/>
</dbReference>
<evidence type="ECO:0000256" key="1">
    <source>
        <dbReference type="PROSITE-ProRule" id="PRU10141"/>
    </source>
</evidence>
<proteinExistence type="predicted"/>
<gene>
    <name evidence="2" type="ORF">PsYK624_096380</name>
</gene>
<feature type="binding site" evidence="1">
    <location>
        <position position="111"/>
    </location>
    <ligand>
        <name>ATP</name>
        <dbReference type="ChEBI" id="CHEBI:30616"/>
    </ligand>
</feature>
<accession>A0A9P3GFQ5</accession>
<dbReference type="GO" id="GO:0005524">
    <property type="term" value="F:ATP binding"/>
    <property type="evidence" value="ECO:0007669"/>
    <property type="project" value="UniProtKB-UniRule"/>
</dbReference>
<dbReference type="PROSITE" id="PS00107">
    <property type="entry name" value="PROTEIN_KINASE_ATP"/>
    <property type="match status" value="1"/>
</dbReference>
<sequence>MDVHIPPNAFSKIAQTVTLGGRNETGELQTVLFQRATGARNPKLLFGSPIAGTEETRLPCHPQPSLGNLDLNLSLGAKLGRGSSGIVFEATMAREGTSEELLSSLPPLVVKISYLGIRAGVAHDAYYYDFMQAIQGVSIPRCFGYFDAQLPTGTRLVHWTDDDVLADIDNIRTHPYTDMQYEEPTDAPEDLDFQQFDESRCFVSILVLERLGGFLPIGEPLSDSLLQDIDDLYDDLAHMRVWTSDIRYANILRAPQAPPGLPGRVCPFHKRAHEWRLVDFEHGRETNASLHWHKAFRAGWLRRILNNLPLVFYVNPDSDI</sequence>
<evidence type="ECO:0008006" key="4">
    <source>
        <dbReference type="Google" id="ProtNLM"/>
    </source>
</evidence>
<dbReference type="OrthoDB" id="2792339at2759"/>
<comment type="caution">
    <text evidence="2">The sequence shown here is derived from an EMBL/GenBank/DDBJ whole genome shotgun (WGS) entry which is preliminary data.</text>
</comment>
<dbReference type="Proteomes" id="UP000703269">
    <property type="component" value="Unassembled WGS sequence"/>
</dbReference>
<dbReference type="AlphaFoldDB" id="A0A9P3GFQ5"/>
<keyword evidence="3" id="KW-1185">Reference proteome</keyword>
<organism evidence="2 3">
    <name type="scientific">Phanerochaete sordida</name>
    <dbReference type="NCBI Taxonomy" id="48140"/>
    <lineage>
        <taxon>Eukaryota</taxon>
        <taxon>Fungi</taxon>
        <taxon>Dikarya</taxon>
        <taxon>Basidiomycota</taxon>
        <taxon>Agaricomycotina</taxon>
        <taxon>Agaricomycetes</taxon>
        <taxon>Polyporales</taxon>
        <taxon>Phanerochaetaceae</taxon>
        <taxon>Phanerochaete</taxon>
    </lineage>
</organism>
<evidence type="ECO:0000313" key="3">
    <source>
        <dbReference type="Proteomes" id="UP000703269"/>
    </source>
</evidence>
<evidence type="ECO:0000313" key="2">
    <source>
        <dbReference type="EMBL" id="GJE93479.1"/>
    </source>
</evidence>
<keyword evidence="1" id="KW-0547">Nucleotide-binding</keyword>
<keyword evidence="1" id="KW-0067">ATP-binding</keyword>
<name>A0A9P3GFQ5_9APHY</name>
<protein>
    <recommendedName>
        <fullName evidence="4">Protein kinase domain-containing protein</fullName>
    </recommendedName>
</protein>
<reference evidence="2 3" key="1">
    <citation type="submission" date="2021-08" db="EMBL/GenBank/DDBJ databases">
        <title>Draft Genome Sequence of Phanerochaete sordida strain YK-624.</title>
        <authorList>
            <person name="Mori T."/>
            <person name="Dohra H."/>
            <person name="Suzuki T."/>
            <person name="Kawagishi H."/>
            <person name="Hirai H."/>
        </authorList>
    </citation>
    <scope>NUCLEOTIDE SEQUENCE [LARGE SCALE GENOMIC DNA]</scope>
    <source>
        <strain evidence="2 3">YK-624</strain>
    </source>
</reference>
<dbReference type="InterPro" id="IPR017441">
    <property type="entry name" value="Protein_kinase_ATP_BS"/>
</dbReference>